<reference evidence="2" key="1">
    <citation type="submission" date="2022-07" db="EMBL/GenBank/DDBJ databases">
        <title>Faecal culturing of patients with breast cancer.</title>
        <authorList>
            <person name="Teng N.M.Y."/>
            <person name="Kiu R."/>
            <person name="Evans R."/>
            <person name="Baker D.J."/>
            <person name="Zenner C."/>
            <person name="Robinson S.D."/>
            <person name="Hall L.J."/>
        </authorList>
    </citation>
    <scope>NUCLEOTIDE SEQUENCE</scope>
    <source>
        <strain evidence="2">LH1062</strain>
    </source>
</reference>
<organism evidence="2 3">
    <name type="scientific">Allocoprobacillus halotolerans</name>
    <dbReference type="NCBI Taxonomy" id="2944914"/>
    <lineage>
        <taxon>Bacteria</taxon>
        <taxon>Bacillati</taxon>
        <taxon>Bacillota</taxon>
        <taxon>Erysipelotrichia</taxon>
        <taxon>Erysipelotrichales</taxon>
        <taxon>Erysipelotrichaceae</taxon>
        <taxon>Allocoprobacillus</taxon>
    </lineage>
</organism>
<evidence type="ECO:0000313" key="3">
    <source>
        <dbReference type="Proteomes" id="UP001060112"/>
    </source>
</evidence>
<dbReference type="Gene3D" id="3.30.360.10">
    <property type="entry name" value="Dihydrodipicolinate Reductase, domain 2"/>
    <property type="match status" value="1"/>
</dbReference>
<sequence>MDICVIGLGSMGKRRIRLLKNIDKVNNIYGVDSQKERRQHTHDELNINCYNSLFEVLQKKHVDGVVISTPPLTHSKIIKEALENNLHVFTEINLINDNYENIINLSQKKNKILFLSSTFLYRNEIKYIKEVISHEIVNYKYHVGQYLPDWHPWESYKDFFVGDKRTNGCRELFAIELPWIVNVFGEIKDFYFFKRKSTNLEIDYDDTYVGIIKHENGTIGTINVDIVSRIAKRELCVYGENIHLAWNGTPDSLYQLDFKSMEMVNILTYNNINQDKRYAKNIIENAYQEELENYINCILNMEIPKYTFSKDKDIIDIINKIEKDD</sequence>
<dbReference type="Gene3D" id="3.40.50.720">
    <property type="entry name" value="NAD(P)-binding Rossmann-like Domain"/>
    <property type="match status" value="1"/>
</dbReference>
<dbReference type="InterPro" id="IPR000683">
    <property type="entry name" value="Gfo/Idh/MocA-like_OxRdtase_N"/>
</dbReference>
<dbReference type="PANTHER" id="PTHR43377:SF1">
    <property type="entry name" value="BILIVERDIN REDUCTASE A"/>
    <property type="match status" value="1"/>
</dbReference>
<dbReference type="RefSeq" id="WP_290138221.1">
    <property type="nucleotide sequence ID" value="NZ_CP101620.1"/>
</dbReference>
<dbReference type="PANTHER" id="PTHR43377">
    <property type="entry name" value="BILIVERDIN REDUCTASE A"/>
    <property type="match status" value="1"/>
</dbReference>
<evidence type="ECO:0000313" key="2">
    <source>
        <dbReference type="EMBL" id="UTY38125.1"/>
    </source>
</evidence>
<keyword evidence="3" id="KW-1185">Reference proteome</keyword>
<dbReference type="InterPro" id="IPR051450">
    <property type="entry name" value="Gfo/Idh/MocA_Oxidoreductases"/>
</dbReference>
<gene>
    <name evidence="2" type="ORF">NMU03_10530</name>
</gene>
<dbReference type="SUPFAM" id="SSF55347">
    <property type="entry name" value="Glyceraldehyde-3-phosphate dehydrogenase-like, C-terminal domain"/>
    <property type="match status" value="1"/>
</dbReference>
<feature type="domain" description="Gfo/Idh/MocA-like oxidoreductase N-terminal" evidence="1">
    <location>
        <begin position="3"/>
        <end position="91"/>
    </location>
</feature>
<dbReference type="EMBL" id="CP101620">
    <property type="protein sequence ID" value="UTY38125.1"/>
    <property type="molecule type" value="Genomic_DNA"/>
</dbReference>
<evidence type="ECO:0000259" key="1">
    <source>
        <dbReference type="Pfam" id="PF01408"/>
    </source>
</evidence>
<name>A0ABY5HZI2_9FIRM</name>
<proteinExistence type="predicted"/>
<accession>A0ABY5HZI2</accession>
<protein>
    <submittedName>
        <fullName evidence="2">Gfo/Idh/MocA family oxidoreductase</fullName>
    </submittedName>
</protein>
<dbReference type="Pfam" id="PF01408">
    <property type="entry name" value="GFO_IDH_MocA"/>
    <property type="match status" value="1"/>
</dbReference>
<dbReference type="Proteomes" id="UP001060112">
    <property type="component" value="Chromosome"/>
</dbReference>
<dbReference type="SUPFAM" id="SSF51735">
    <property type="entry name" value="NAD(P)-binding Rossmann-fold domains"/>
    <property type="match status" value="1"/>
</dbReference>
<dbReference type="InterPro" id="IPR036291">
    <property type="entry name" value="NAD(P)-bd_dom_sf"/>
</dbReference>